<reference evidence="4" key="1">
    <citation type="submission" date="2019-01" db="EMBL/GenBank/DDBJ databases">
        <authorList>
            <consortium name="Genoscope - CEA"/>
            <person name="William W."/>
        </authorList>
    </citation>
    <scope>NUCLEOTIDE SEQUENCE</scope>
    <source>
        <strain evidence="4">CR-1</strain>
    </source>
</reference>
<keyword evidence="3" id="KW-0961">Cell wall biogenesis/degradation</keyword>
<dbReference type="PANTHER" id="PTHR34654:SF1">
    <property type="entry name" value="RNA-BINDING PROTEIN KHPA"/>
    <property type="match status" value="1"/>
</dbReference>
<dbReference type="InterPro" id="IPR009019">
    <property type="entry name" value="KH_sf_prok-type"/>
</dbReference>
<gene>
    <name evidence="3" type="primary">khpA</name>
    <name evidence="4" type="ORF">EPICR_20367</name>
</gene>
<evidence type="ECO:0000256" key="1">
    <source>
        <dbReference type="ARBA" id="ARBA00022490"/>
    </source>
</evidence>
<dbReference type="InterPro" id="IPR015946">
    <property type="entry name" value="KH_dom-like_a/b"/>
</dbReference>
<protein>
    <recommendedName>
        <fullName evidence="3">RNA-binding protein KhpA</fullName>
    </recommendedName>
    <alternativeName>
        <fullName evidence="3">KH-domain protein A</fullName>
    </alternativeName>
</protein>
<dbReference type="GO" id="GO:0071555">
    <property type="term" value="P:cell wall organization"/>
    <property type="evidence" value="ECO:0007669"/>
    <property type="project" value="UniProtKB-KW"/>
</dbReference>
<evidence type="ECO:0000313" key="4">
    <source>
        <dbReference type="EMBL" id="VEN73897.1"/>
    </source>
</evidence>
<evidence type="ECO:0000256" key="3">
    <source>
        <dbReference type="HAMAP-Rule" id="MF_00088"/>
    </source>
</evidence>
<accession>A0A484HF46</accession>
<dbReference type="EMBL" id="CAACVI010000012">
    <property type="protein sequence ID" value="VEN73897.1"/>
    <property type="molecule type" value="Genomic_DNA"/>
</dbReference>
<dbReference type="GO" id="GO:0005737">
    <property type="term" value="C:cytoplasm"/>
    <property type="evidence" value="ECO:0007669"/>
    <property type="project" value="UniProtKB-SubCell"/>
</dbReference>
<dbReference type="Pfam" id="PF13083">
    <property type="entry name" value="KH_KhpA-B"/>
    <property type="match status" value="1"/>
</dbReference>
<dbReference type="GO" id="GO:0003723">
    <property type="term" value="F:RNA binding"/>
    <property type="evidence" value="ECO:0007669"/>
    <property type="project" value="UniProtKB-UniRule"/>
</dbReference>
<dbReference type="CDD" id="cd22533">
    <property type="entry name" value="KH-II_YlqC-like"/>
    <property type="match status" value="1"/>
</dbReference>
<comment type="subunit">
    <text evidence="3">Forms a complex with KhpB.</text>
</comment>
<proteinExistence type="inferred from homology"/>
<dbReference type="AlphaFoldDB" id="A0A484HF46"/>
<dbReference type="InterPro" id="IPR020627">
    <property type="entry name" value="KhpA"/>
</dbReference>
<comment type="subcellular location">
    <subcellularLocation>
        <location evidence="3">Cytoplasm</location>
    </subcellularLocation>
</comment>
<keyword evidence="3" id="KW-0133">Cell shape</keyword>
<dbReference type="NCBIfam" id="NF002201">
    <property type="entry name" value="PRK01064.1"/>
    <property type="match status" value="1"/>
</dbReference>
<comment type="similarity">
    <text evidence="3">Belongs to the KhpA RNA-binding protein family.</text>
</comment>
<dbReference type="PANTHER" id="PTHR34654">
    <property type="entry name" value="UPF0109 PROTEIN SCO5592"/>
    <property type="match status" value="1"/>
</dbReference>
<dbReference type="PROSITE" id="PS50084">
    <property type="entry name" value="KH_TYPE_1"/>
    <property type="match status" value="1"/>
</dbReference>
<sequence length="76" mass="8261">MKDLIAYIAKALVDNPEEVVVSEIEGNQTSVIELQVAKEDLGKIIGKQGRTARSIRTILGAASAKIKKRSVLEIIE</sequence>
<name>A0A484HF46_9BACT</name>
<organism evidence="4">
    <name type="scientific">uncultured Desulfobacteraceae bacterium</name>
    <dbReference type="NCBI Taxonomy" id="218296"/>
    <lineage>
        <taxon>Bacteria</taxon>
        <taxon>Pseudomonadati</taxon>
        <taxon>Thermodesulfobacteriota</taxon>
        <taxon>Desulfobacteria</taxon>
        <taxon>Desulfobacterales</taxon>
        <taxon>Desulfobacteraceae</taxon>
        <taxon>environmental samples</taxon>
    </lineage>
</organism>
<keyword evidence="3" id="KW-0143">Chaperone</keyword>
<evidence type="ECO:0000256" key="2">
    <source>
        <dbReference type="ARBA" id="ARBA00022884"/>
    </source>
</evidence>
<dbReference type="Gene3D" id="3.30.300.20">
    <property type="match status" value="1"/>
</dbReference>
<keyword evidence="1 3" id="KW-0963">Cytoplasm</keyword>
<dbReference type="HAMAP" id="MF_00088">
    <property type="entry name" value="KhpA"/>
    <property type="match status" value="1"/>
</dbReference>
<dbReference type="GO" id="GO:0008360">
    <property type="term" value="P:regulation of cell shape"/>
    <property type="evidence" value="ECO:0007669"/>
    <property type="project" value="UniProtKB-KW"/>
</dbReference>
<dbReference type="GO" id="GO:0009252">
    <property type="term" value="P:peptidoglycan biosynthetic process"/>
    <property type="evidence" value="ECO:0007669"/>
    <property type="project" value="UniProtKB-UniRule"/>
</dbReference>
<keyword evidence="2 3" id="KW-0694">RNA-binding</keyword>
<comment type="function">
    <text evidence="3">A probable RNA chaperone. Forms a complex with KhpB which binds to cellular RNA and controls its expression. Plays a role in peptidoglycan (PG) homeostasis and cell length regulation.</text>
</comment>
<dbReference type="SUPFAM" id="SSF54814">
    <property type="entry name" value="Prokaryotic type KH domain (KH-domain type II)"/>
    <property type="match status" value="1"/>
</dbReference>